<evidence type="ECO:0008006" key="3">
    <source>
        <dbReference type="Google" id="ProtNLM"/>
    </source>
</evidence>
<organism evidence="1 2">
    <name type="scientific">Rouxiella chamberiensis</name>
    <dbReference type="NCBI Taxonomy" id="1513468"/>
    <lineage>
        <taxon>Bacteria</taxon>
        <taxon>Pseudomonadati</taxon>
        <taxon>Pseudomonadota</taxon>
        <taxon>Gammaproteobacteria</taxon>
        <taxon>Enterobacterales</taxon>
        <taxon>Yersiniaceae</taxon>
        <taxon>Rouxiella</taxon>
    </lineage>
</organism>
<proteinExistence type="predicted"/>
<dbReference type="RefSeq" id="WP_045048256.1">
    <property type="nucleotide sequence ID" value="NZ_CP114058.1"/>
</dbReference>
<evidence type="ECO:0000313" key="1">
    <source>
        <dbReference type="EMBL" id="WAT00376.1"/>
    </source>
</evidence>
<protein>
    <recommendedName>
        <fullName evidence="3">Peptidase C14</fullName>
    </recommendedName>
</protein>
<dbReference type="InterPro" id="IPR006311">
    <property type="entry name" value="TAT_signal"/>
</dbReference>
<dbReference type="EMBL" id="CP114058">
    <property type="protein sequence ID" value="WAT00376.1"/>
    <property type="molecule type" value="Genomic_DNA"/>
</dbReference>
<reference evidence="1" key="1">
    <citation type="submission" date="2022-12" db="EMBL/GenBank/DDBJ databases">
        <title>Complete genome sequence of an Australian strain of Rouxiella badensis DAR84756 and resolution of the R. badensis DSM100043 and R. chamberiensis DSM28324 genomes.</title>
        <authorList>
            <person name="Paul S."/>
            <person name="Anderson P.J."/>
            <person name="Maynard G."/>
            <person name="Dyall-Smith M."/>
            <person name="Kudinha T."/>
        </authorList>
    </citation>
    <scope>NUCLEOTIDE SEQUENCE</scope>
    <source>
        <strain evidence="1">DSM 28324</strain>
    </source>
</reference>
<dbReference type="PROSITE" id="PS51318">
    <property type="entry name" value="TAT"/>
    <property type="match status" value="1"/>
</dbReference>
<accession>A0ABY7HND1</accession>
<gene>
    <name evidence="1" type="ORF">O1V66_15690</name>
</gene>
<dbReference type="InterPro" id="IPR011050">
    <property type="entry name" value="Pectin_lyase_fold/virulence"/>
</dbReference>
<keyword evidence="2" id="KW-1185">Reference proteome</keyword>
<dbReference type="Proteomes" id="UP001164712">
    <property type="component" value="Chromosome"/>
</dbReference>
<name>A0ABY7HND1_9GAMM</name>
<dbReference type="SUPFAM" id="SSF51126">
    <property type="entry name" value="Pectin lyase-like"/>
    <property type="match status" value="1"/>
</dbReference>
<sequence length="716" mass="78777">MINRRELLSGVAGGVVSAGLLTAAAANPASIVSVNNVSALRKRAAPGDRLCAVVLGYHFAGDGGGKLMYWDAANEQTANDGTVIALPGSLKGRWLLLHNGTLDFRQFGIFNGENGADAALDAMVNDPQIHRIEAHTALNFRYRHQFSRSDITLDFGGQTVTTSGLDALENIKDNYLSAILAFRGEVEEKVTVSPLLHPLPLLSEIYPVEDSSQFPVGQWFCLESEKMAGHWQRKIQRLVQVTAQIDATHVRLNYRTGWPLEAGKSLHWRKVTPVKNVLIQNMQFIGQGELPDTSSQPVTFEYAIYCDVYRIHAQGTFWSVIFRRWNTFFRTEQCSLSNPPSVSWGGAGYLTQQIYCQYGHIADCTTSNARHLNDLTASSSCVVQNCHSDGDSTGAFVTHGQYEHDLQFIGNSGIITLANSGVDWGQTAARIAISQHVCSVLIANTFISDLTLTDVHVYRDVYHGGLGILRLHCDGLTVRNCSVNGELTLIQHEQHSPKMNLFDNCAFTLDARHDSTISDLELDDPYIDSHPLPTSRNSFQGNSRLHFSHCTFEGETADTSLLVNNHENYFSGCKINNLALVLLGEVPQKLVIDGETMLTAEASSLARISRRGVQPVTWLLGPLRSEVNAVDALHIEIEGGINYYQARHATFVNGKRRLMAEAFSLPSYFIEQDNLLLAVESEMPSEAEGNGVINNTQIVTSKTVLPPTPNRQGGSH</sequence>
<evidence type="ECO:0000313" key="2">
    <source>
        <dbReference type="Proteomes" id="UP001164712"/>
    </source>
</evidence>